<gene>
    <name evidence="1" type="ORF">BDM02DRAFT_2800302</name>
</gene>
<reference evidence="1" key="1">
    <citation type="submission" date="2019-10" db="EMBL/GenBank/DDBJ databases">
        <authorList>
            <consortium name="DOE Joint Genome Institute"/>
            <person name="Kuo A."/>
            <person name="Miyauchi S."/>
            <person name="Kiss E."/>
            <person name="Drula E."/>
            <person name="Kohler A."/>
            <person name="Sanchez-Garcia M."/>
            <person name="Andreopoulos B."/>
            <person name="Barry K.W."/>
            <person name="Bonito G."/>
            <person name="Buee M."/>
            <person name="Carver A."/>
            <person name="Chen C."/>
            <person name="Cichocki N."/>
            <person name="Clum A."/>
            <person name="Culley D."/>
            <person name="Crous P.W."/>
            <person name="Fauchery L."/>
            <person name="Girlanda M."/>
            <person name="Hayes R."/>
            <person name="Keri Z."/>
            <person name="Labutti K."/>
            <person name="Lipzen A."/>
            <person name="Lombard V."/>
            <person name="Magnuson J."/>
            <person name="Maillard F."/>
            <person name="Morin E."/>
            <person name="Murat C."/>
            <person name="Nolan M."/>
            <person name="Ohm R."/>
            <person name="Pangilinan J."/>
            <person name="Pereira M."/>
            <person name="Perotto S."/>
            <person name="Peter M."/>
            <person name="Riley R."/>
            <person name="Sitrit Y."/>
            <person name="Stielow B."/>
            <person name="Szollosi G."/>
            <person name="Zifcakova L."/>
            <person name="Stursova M."/>
            <person name="Spatafora J.W."/>
            <person name="Tedersoo L."/>
            <person name="Vaario L.-M."/>
            <person name="Yamada A."/>
            <person name="Yan M."/>
            <person name="Wang P."/>
            <person name="Xu J."/>
            <person name="Bruns T."/>
            <person name="Baldrian P."/>
            <person name="Vilgalys R."/>
            <person name="Henrissat B."/>
            <person name="Grigoriev I.V."/>
            <person name="Hibbett D."/>
            <person name="Nagy L.G."/>
            <person name="Martin F.M."/>
        </authorList>
    </citation>
    <scope>NUCLEOTIDE SEQUENCE</scope>
    <source>
        <strain evidence="1">P2</strain>
    </source>
</reference>
<evidence type="ECO:0000313" key="2">
    <source>
        <dbReference type="Proteomes" id="UP000886501"/>
    </source>
</evidence>
<dbReference type="EMBL" id="MU118040">
    <property type="protein sequence ID" value="KAF9647129.1"/>
    <property type="molecule type" value="Genomic_DNA"/>
</dbReference>
<accession>A0ACB6ZC74</accession>
<evidence type="ECO:0000313" key="1">
    <source>
        <dbReference type="EMBL" id="KAF9647129.1"/>
    </source>
</evidence>
<comment type="caution">
    <text evidence="1">The sequence shown here is derived from an EMBL/GenBank/DDBJ whole genome shotgun (WGS) entry which is preliminary data.</text>
</comment>
<dbReference type="Proteomes" id="UP000886501">
    <property type="component" value="Unassembled WGS sequence"/>
</dbReference>
<proteinExistence type="predicted"/>
<organism evidence="1 2">
    <name type="scientific">Thelephora ganbajun</name>
    <name type="common">Ganba fungus</name>
    <dbReference type="NCBI Taxonomy" id="370292"/>
    <lineage>
        <taxon>Eukaryota</taxon>
        <taxon>Fungi</taxon>
        <taxon>Dikarya</taxon>
        <taxon>Basidiomycota</taxon>
        <taxon>Agaricomycotina</taxon>
        <taxon>Agaricomycetes</taxon>
        <taxon>Thelephorales</taxon>
        <taxon>Thelephoraceae</taxon>
        <taxon>Thelephora</taxon>
    </lineage>
</organism>
<keyword evidence="2" id="KW-1185">Reference proteome</keyword>
<protein>
    <submittedName>
        <fullName evidence="1">Uncharacterized protein</fullName>
    </submittedName>
</protein>
<name>A0ACB6ZC74_THEGA</name>
<reference evidence="1" key="2">
    <citation type="journal article" date="2020" name="Nat. Commun.">
        <title>Large-scale genome sequencing of mycorrhizal fungi provides insights into the early evolution of symbiotic traits.</title>
        <authorList>
            <person name="Miyauchi S."/>
            <person name="Kiss E."/>
            <person name="Kuo A."/>
            <person name="Drula E."/>
            <person name="Kohler A."/>
            <person name="Sanchez-Garcia M."/>
            <person name="Morin E."/>
            <person name="Andreopoulos B."/>
            <person name="Barry K.W."/>
            <person name="Bonito G."/>
            <person name="Buee M."/>
            <person name="Carver A."/>
            <person name="Chen C."/>
            <person name="Cichocki N."/>
            <person name="Clum A."/>
            <person name="Culley D."/>
            <person name="Crous P.W."/>
            <person name="Fauchery L."/>
            <person name="Girlanda M."/>
            <person name="Hayes R.D."/>
            <person name="Keri Z."/>
            <person name="LaButti K."/>
            <person name="Lipzen A."/>
            <person name="Lombard V."/>
            <person name="Magnuson J."/>
            <person name="Maillard F."/>
            <person name="Murat C."/>
            <person name="Nolan M."/>
            <person name="Ohm R.A."/>
            <person name="Pangilinan J."/>
            <person name="Pereira M.F."/>
            <person name="Perotto S."/>
            <person name="Peter M."/>
            <person name="Pfister S."/>
            <person name="Riley R."/>
            <person name="Sitrit Y."/>
            <person name="Stielow J.B."/>
            <person name="Szollosi G."/>
            <person name="Zifcakova L."/>
            <person name="Stursova M."/>
            <person name="Spatafora J.W."/>
            <person name="Tedersoo L."/>
            <person name="Vaario L.M."/>
            <person name="Yamada A."/>
            <person name="Yan M."/>
            <person name="Wang P."/>
            <person name="Xu J."/>
            <person name="Bruns T."/>
            <person name="Baldrian P."/>
            <person name="Vilgalys R."/>
            <person name="Dunand C."/>
            <person name="Henrissat B."/>
            <person name="Grigoriev I.V."/>
            <person name="Hibbett D."/>
            <person name="Nagy L.G."/>
            <person name="Martin F.M."/>
        </authorList>
    </citation>
    <scope>NUCLEOTIDE SEQUENCE</scope>
    <source>
        <strain evidence="1">P2</strain>
    </source>
</reference>
<sequence length="234" mass="26390">MGLKVVVNLSQQIWAPREIRVALGMKEIGGSGSAAPGETKTYQSGPGERRQLQSTISFLFQKYPYYRMVSGGCRQSNVAKGVPRRPTLNGPAYLGEHHGKMRDQRETLAFATTSSPSPLGYVLSQVRSKSQGQALLLLFSKLFGQRGVCLGRTVSRPFNTDRRRRRVGFRLDSHQRITTSQDLEFVDCEPWAKSHRGYLCHKKERKQAERRHACSCRRPLGIKRGKADDRANRS</sequence>